<dbReference type="EMBL" id="BPLR01006931">
    <property type="protein sequence ID" value="GIY13390.1"/>
    <property type="molecule type" value="Genomic_DNA"/>
</dbReference>
<keyword evidence="3" id="KW-1185">Reference proteome</keyword>
<protein>
    <submittedName>
        <fullName evidence="2">Uncharacterized protein</fullName>
    </submittedName>
</protein>
<evidence type="ECO:0000313" key="3">
    <source>
        <dbReference type="Proteomes" id="UP001054945"/>
    </source>
</evidence>
<name>A0AAV4QVW4_CAEEX</name>
<accession>A0AAV4QVW4</accession>
<feature type="region of interest" description="Disordered" evidence="1">
    <location>
        <begin position="123"/>
        <end position="142"/>
    </location>
</feature>
<dbReference type="Proteomes" id="UP001054945">
    <property type="component" value="Unassembled WGS sequence"/>
</dbReference>
<dbReference type="AlphaFoldDB" id="A0AAV4QVW4"/>
<evidence type="ECO:0000313" key="2">
    <source>
        <dbReference type="EMBL" id="GIY13390.1"/>
    </source>
</evidence>
<comment type="caution">
    <text evidence="2">The sequence shown here is derived from an EMBL/GenBank/DDBJ whole genome shotgun (WGS) entry which is preliminary data.</text>
</comment>
<sequence>LLEIPKPLSEIKEISEEVIFSEMKKMSEADTTENQKYSKIPVLIAKPGYSRVSYGKVLVDACADESGILSTPKNLKTPISSGILSRKLVQALKIENFASSDLFEEETCDIQTMVVNAENSDMKTKAKKKSIPSKGKSAQKSSKTKVNYLGELSVKNTKKTLDVLKLPVSSINGDESNSEVLFPVETSTDIKSVPSNKKIPCIRTPQLINKFLISKPSLTSSEGSSSKINNGLRFVPNPASNGYLNIFDNLLKKQLERNTETETET</sequence>
<organism evidence="2 3">
    <name type="scientific">Caerostris extrusa</name>
    <name type="common">Bark spider</name>
    <name type="synonym">Caerostris bankana</name>
    <dbReference type="NCBI Taxonomy" id="172846"/>
    <lineage>
        <taxon>Eukaryota</taxon>
        <taxon>Metazoa</taxon>
        <taxon>Ecdysozoa</taxon>
        <taxon>Arthropoda</taxon>
        <taxon>Chelicerata</taxon>
        <taxon>Arachnida</taxon>
        <taxon>Araneae</taxon>
        <taxon>Araneomorphae</taxon>
        <taxon>Entelegynae</taxon>
        <taxon>Araneoidea</taxon>
        <taxon>Araneidae</taxon>
        <taxon>Caerostris</taxon>
    </lineage>
</organism>
<feature type="non-terminal residue" evidence="2">
    <location>
        <position position="1"/>
    </location>
</feature>
<evidence type="ECO:0000256" key="1">
    <source>
        <dbReference type="SAM" id="MobiDB-lite"/>
    </source>
</evidence>
<reference evidence="2 3" key="1">
    <citation type="submission" date="2021-06" db="EMBL/GenBank/DDBJ databases">
        <title>Caerostris extrusa draft genome.</title>
        <authorList>
            <person name="Kono N."/>
            <person name="Arakawa K."/>
        </authorList>
    </citation>
    <scope>NUCLEOTIDE SEQUENCE [LARGE SCALE GENOMIC DNA]</scope>
</reference>
<gene>
    <name evidence="2" type="ORF">CEXT_1861</name>
</gene>
<proteinExistence type="predicted"/>